<evidence type="ECO:0000313" key="1">
    <source>
        <dbReference type="EnsemblPlants" id="AVESA.00010b.r2.2CG0297540.1.CDS.1"/>
    </source>
</evidence>
<name>A0ACD5UR25_AVESA</name>
<protein>
    <submittedName>
        <fullName evidence="1">Uncharacterized protein</fullName>
    </submittedName>
</protein>
<reference evidence="1" key="2">
    <citation type="submission" date="2025-09" db="UniProtKB">
        <authorList>
            <consortium name="EnsemblPlants"/>
        </authorList>
    </citation>
    <scope>IDENTIFICATION</scope>
</reference>
<proteinExistence type="predicted"/>
<dbReference type="Proteomes" id="UP001732700">
    <property type="component" value="Chromosome 2C"/>
</dbReference>
<dbReference type="EnsemblPlants" id="AVESA.00010b.r2.2CG0297540.1">
    <property type="protein sequence ID" value="AVESA.00010b.r2.2CG0297540.1.CDS.1"/>
    <property type="gene ID" value="AVESA.00010b.r2.2CG0297540"/>
</dbReference>
<reference evidence="1" key="1">
    <citation type="submission" date="2021-05" db="EMBL/GenBank/DDBJ databases">
        <authorList>
            <person name="Scholz U."/>
            <person name="Mascher M."/>
            <person name="Fiebig A."/>
        </authorList>
    </citation>
    <scope>NUCLEOTIDE SEQUENCE [LARGE SCALE GENOMIC DNA]</scope>
</reference>
<organism evidence="1 2">
    <name type="scientific">Avena sativa</name>
    <name type="common">Oat</name>
    <dbReference type="NCBI Taxonomy" id="4498"/>
    <lineage>
        <taxon>Eukaryota</taxon>
        <taxon>Viridiplantae</taxon>
        <taxon>Streptophyta</taxon>
        <taxon>Embryophyta</taxon>
        <taxon>Tracheophyta</taxon>
        <taxon>Spermatophyta</taxon>
        <taxon>Magnoliopsida</taxon>
        <taxon>Liliopsida</taxon>
        <taxon>Poales</taxon>
        <taxon>Poaceae</taxon>
        <taxon>BOP clade</taxon>
        <taxon>Pooideae</taxon>
        <taxon>Poodae</taxon>
        <taxon>Poeae</taxon>
        <taxon>Poeae Chloroplast Group 1 (Aveneae type)</taxon>
        <taxon>Aveninae</taxon>
        <taxon>Avena</taxon>
    </lineage>
</organism>
<keyword evidence="2" id="KW-1185">Reference proteome</keyword>
<accession>A0ACD5UR25</accession>
<sequence length="258" mass="29110">MSPCLPCIVRTSPLLPPLPDVKKARLKHALHLPAIRRTRARALHNATMLGLILDIICWNVRGLNDRACKDTIHAMLAQTTCHIACIQETKLNFIDHQTMGYIGGFQLRSFAHHPATSTRGGIMLLWDEDHVTISNIHIGTHLISADVSIRSCGTSFKITMVYGPSNDADKRNFLDEAIAAKPTDDDTKWLILGHFNLMYQAVDKNNGNVNLCLMGQFRQALNSCQLKELRLLNRKYTWNNEREDPTLVRLDRAFCNAN</sequence>
<evidence type="ECO:0000313" key="2">
    <source>
        <dbReference type="Proteomes" id="UP001732700"/>
    </source>
</evidence>